<dbReference type="RefSeq" id="XP_070882561.1">
    <property type="nucleotide sequence ID" value="XM_071026275.1"/>
</dbReference>
<comment type="catalytic activity">
    <reaction evidence="5">
        <text>D-xylose + NADP(+) = D-xylono-1,5-lactone + NADPH + H(+)</text>
        <dbReference type="Rhea" id="RHEA:22000"/>
        <dbReference type="ChEBI" id="CHEBI:15378"/>
        <dbReference type="ChEBI" id="CHEBI:15867"/>
        <dbReference type="ChEBI" id="CHEBI:53455"/>
        <dbReference type="ChEBI" id="CHEBI:57783"/>
        <dbReference type="ChEBI" id="CHEBI:58349"/>
        <dbReference type="EC" id="1.1.1.179"/>
    </reaction>
</comment>
<evidence type="ECO:0000256" key="2">
    <source>
        <dbReference type="ARBA" id="ARBA00023002"/>
    </source>
</evidence>
<gene>
    <name evidence="7" type="ORF">BJX67DRAFT_254494</name>
</gene>
<evidence type="ECO:0000256" key="1">
    <source>
        <dbReference type="ARBA" id="ARBA00010928"/>
    </source>
</evidence>
<dbReference type="EMBL" id="JBFXLQ010000050">
    <property type="protein sequence ID" value="KAL2863582.1"/>
    <property type="molecule type" value="Genomic_DNA"/>
</dbReference>
<dbReference type="InterPro" id="IPR036291">
    <property type="entry name" value="NAD(P)-bd_dom_sf"/>
</dbReference>
<dbReference type="Proteomes" id="UP001610432">
    <property type="component" value="Unassembled WGS sequence"/>
</dbReference>
<dbReference type="InterPro" id="IPR000683">
    <property type="entry name" value="Gfo/Idh/MocA-like_OxRdtase_N"/>
</dbReference>
<dbReference type="Gene3D" id="3.30.360.10">
    <property type="entry name" value="Dihydrodipicolinate Reductase, domain 2"/>
    <property type="match status" value="2"/>
</dbReference>
<dbReference type="SUPFAM" id="SSF55347">
    <property type="entry name" value="Glyceraldehyde-3-phosphate dehydrogenase-like, C-terminal domain"/>
    <property type="match status" value="1"/>
</dbReference>
<sequence length="405" mass="45184">MAPYNIRWGILATGWIADVFVRDLVRDPSARDASDISHTVVAVSSSSSTGRAEKFISETGIPAPCAAYGSYEDLMADPNVDVVYVATPHSHHFQNVMLALEAGKNVLCEKAFTVNAEQTRILVETAKKKNLFLMEAVWTRYFPLSIEIRELIKAGRIGEVIRVTADLSFGDKPEDKFGLEHRMVNKDLAGGALLDCMHRPLKPSISCLEMLMWTVGIYSLTWVFQTLYHTLPREQRKPPSRVSAHITPYHLTGADEATTILLSFPTTTPSNSTHPGQSQAVASTNLRVWTDPDGKNSARPAIRIQGTKGEIQVDGPAFRPEVYRVIPTKGEGEIQEKRFTFPADGKGMYWEADEVARCLRDGKLESETLPWEESIVIMEVMDEARRQNGLTYPEKIESTVYPTQL</sequence>
<dbReference type="Pfam" id="PF01408">
    <property type="entry name" value="GFO_IDH_MocA"/>
    <property type="match status" value="1"/>
</dbReference>
<evidence type="ECO:0000259" key="6">
    <source>
        <dbReference type="Pfam" id="PF01408"/>
    </source>
</evidence>
<dbReference type="EC" id="1.1.1.179" evidence="3"/>
<evidence type="ECO:0000313" key="8">
    <source>
        <dbReference type="Proteomes" id="UP001610432"/>
    </source>
</evidence>
<feature type="domain" description="Gfo/Idh/MocA-like oxidoreductase N-terminal" evidence="6">
    <location>
        <begin position="6"/>
        <end position="134"/>
    </location>
</feature>
<dbReference type="GeneID" id="98141347"/>
<name>A0ABR4LGS7_9EURO</name>
<evidence type="ECO:0000256" key="3">
    <source>
        <dbReference type="ARBA" id="ARBA00038984"/>
    </source>
</evidence>
<protein>
    <recommendedName>
        <fullName evidence="3">D-xylose 1-dehydrogenase (NADP(+), D-xylono-1,5-lactone-forming)</fullName>
        <ecNumber evidence="3">1.1.1.179</ecNumber>
    </recommendedName>
    <alternativeName>
        <fullName evidence="4">D-xylose-NADP dehydrogenase</fullName>
    </alternativeName>
</protein>
<comment type="caution">
    <text evidence="7">The sequence shown here is derived from an EMBL/GenBank/DDBJ whole genome shotgun (WGS) entry which is preliminary data.</text>
</comment>
<evidence type="ECO:0000313" key="7">
    <source>
        <dbReference type="EMBL" id="KAL2863582.1"/>
    </source>
</evidence>
<organism evidence="7 8">
    <name type="scientific">Aspergillus lucknowensis</name>
    <dbReference type="NCBI Taxonomy" id="176173"/>
    <lineage>
        <taxon>Eukaryota</taxon>
        <taxon>Fungi</taxon>
        <taxon>Dikarya</taxon>
        <taxon>Ascomycota</taxon>
        <taxon>Pezizomycotina</taxon>
        <taxon>Eurotiomycetes</taxon>
        <taxon>Eurotiomycetidae</taxon>
        <taxon>Eurotiales</taxon>
        <taxon>Aspergillaceae</taxon>
        <taxon>Aspergillus</taxon>
        <taxon>Aspergillus subgen. Nidulantes</taxon>
    </lineage>
</organism>
<keyword evidence="2" id="KW-0560">Oxidoreductase</keyword>
<evidence type="ECO:0000256" key="4">
    <source>
        <dbReference type="ARBA" id="ARBA00042988"/>
    </source>
</evidence>
<comment type="similarity">
    <text evidence="1">Belongs to the Gfo/Idh/MocA family.</text>
</comment>
<accession>A0ABR4LGS7</accession>
<dbReference type="SUPFAM" id="SSF51735">
    <property type="entry name" value="NAD(P)-binding Rossmann-fold domains"/>
    <property type="match status" value="1"/>
</dbReference>
<dbReference type="PANTHER" id="PTHR22604">
    <property type="entry name" value="OXIDOREDUCTASES"/>
    <property type="match status" value="1"/>
</dbReference>
<proteinExistence type="inferred from homology"/>
<evidence type="ECO:0000256" key="5">
    <source>
        <dbReference type="ARBA" id="ARBA00049233"/>
    </source>
</evidence>
<keyword evidence="8" id="KW-1185">Reference proteome</keyword>
<dbReference type="InterPro" id="IPR050984">
    <property type="entry name" value="Gfo/Idh/MocA_domain"/>
</dbReference>
<dbReference type="Gene3D" id="3.40.50.720">
    <property type="entry name" value="NAD(P)-binding Rossmann-like Domain"/>
    <property type="match status" value="1"/>
</dbReference>
<reference evidence="7 8" key="1">
    <citation type="submission" date="2024-07" db="EMBL/GenBank/DDBJ databases">
        <title>Section-level genome sequencing and comparative genomics of Aspergillus sections Usti and Cavernicolus.</title>
        <authorList>
            <consortium name="Lawrence Berkeley National Laboratory"/>
            <person name="Nybo J.L."/>
            <person name="Vesth T.C."/>
            <person name="Theobald S."/>
            <person name="Frisvad J.C."/>
            <person name="Larsen T.O."/>
            <person name="Kjaerboelling I."/>
            <person name="Rothschild-Mancinelli K."/>
            <person name="Lyhne E.K."/>
            <person name="Kogle M.E."/>
            <person name="Barry K."/>
            <person name="Clum A."/>
            <person name="Na H."/>
            <person name="Ledsgaard L."/>
            <person name="Lin J."/>
            <person name="Lipzen A."/>
            <person name="Kuo A."/>
            <person name="Riley R."/>
            <person name="Mondo S."/>
            <person name="Labutti K."/>
            <person name="Haridas S."/>
            <person name="Pangalinan J."/>
            <person name="Salamov A.A."/>
            <person name="Simmons B.A."/>
            <person name="Magnuson J.K."/>
            <person name="Chen J."/>
            <person name="Drula E."/>
            <person name="Henrissat B."/>
            <person name="Wiebenga A."/>
            <person name="Lubbers R.J."/>
            <person name="Gomes A.C."/>
            <person name="Macurrencykelacurrency M.R."/>
            <person name="Stajich J."/>
            <person name="Grigoriev I.V."/>
            <person name="Mortensen U.H."/>
            <person name="De Vries R.P."/>
            <person name="Baker S.E."/>
            <person name="Andersen M.R."/>
        </authorList>
    </citation>
    <scope>NUCLEOTIDE SEQUENCE [LARGE SCALE GENOMIC DNA]</scope>
    <source>
        <strain evidence="7 8">CBS 449.75</strain>
    </source>
</reference>
<dbReference type="PANTHER" id="PTHR22604:SF115">
    <property type="entry name" value="DIHYDRODIOL DEHYDROGENASE, PUTATIVE (AFU_ORTHOLOGUE AFUA_1G07520)-RELATED"/>
    <property type="match status" value="1"/>
</dbReference>